<sequence length="195" mass="22816">MIMLLSYSSVTVSSWFDARWEWFHSPVHRVGYLMNPYYTFKTKRVDTEEDLEALMLILSKFLPNVCGQANALGQYNFFRELGSAFGSLLAQTDVHPIPPHEWFGTFGVAPRPFSIIAMKILNMCLDQSEAERRFKRQANIHSKTRNRMTHENVRNLVWLSTNLALKRRWFKEGVQGFNVDQQQDYSWSQTTARQT</sequence>
<dbReference type="SUPFAM" id="SSF53098">
    <property type="entry name" value="Ribonuclease H-like"/>
    <property type="match status" value="1"/>
</dbReference>
<name>A0AAV7KDK1_9METZ</name>
<evidence type="ECO:0000313" key="1">
    <source>
        <dbReference type="EMBL" id="KAI6658144.1"/>
    </source>
</evidence>
<dbReference type="InterPro" id="IPR012337">
    <property type="entry name" value="RNaseH-like_sf"/>
</dbReference>
<dbReference type="EMBL" id="JAKMXF010000106">
    <property type="protein sequence ID" value="KAI6658144.1"/>
    <property type="molecule type" value="Genomic_DNA"/>
</dbReference>
<keyword evidence="2" id="KW-1185">Reference proteome</keyword>
<accession>A0AAV7KDK1</accession>
<gene>
    <name evidence="1" type="ORF">LOD99_11124</name>
</gene>
<reference evidence="1 2" key="1">
    <citation type="journal article" date="2023" name="BMC Biol.">
        <title>The compact genome of the sponge Oopsacas minuta (Hexactinellida) is lacking key metazoan core genes.</title>
        <authorList>
            <person name="Santini S."/>
            <person name="Schenkelaars Q."/>
            <person name="Jourda C."/>
            <person name="Duchesne M."/>
            <person name="Belahbib H."/>
            <person name="Rocher C."/>
            <person name="Selva M."/>
            <person name="Riesgo A."/>
            <person name="Vervoort M."/>
            <person name="Leys S.P."/>
            <person name="Kodjabachian L."/>
            <person name="Le Bivic A."/>
            <person name="Borchiellini C."/>
            <person name="Claverie J.M."/>
            <person name="Renard E."/>
        </authorList>
    </citation>
    <scope>NUCLEOTIDE SEQUENCE [LARGE SCALE GENOMIC DNA]</scope>
    <source>
        <strain evidence="1">SPO-2</strain>
    </source>
</reference>
<dbReference type="Proteomes" id="UP001165289">
    <property type="component" value="Unassembled WGS sequence"/>
</dbReference>
<comment type="caution">
    <text evidence="1">The sequence shown here is derived from an EMBL/GenBank/DDBJ whole genome shotgun (WGS) entry which is preliminary data.</text>
</comment>
<evidence type="ECO:0000313" key="2">
    <source>
        <dbReference type="Proteomes" id="UP001165289"/>
    </source>
</evidence>
<organism evidence="1 2">
    <name type="scientific">Oopsacas minuta</name>
    <dbReference type="NCBI Taxonomy" id="111878"/>
    <lineage>
        <taxon>Eukaryota</taxon>
        <taxon>Metazoa</taxon>
        <taxon>Porifera</taxon>
        <taxon>Hexactinellida</taxon>
        <taxon>Hexasterophora</taxon>
        <taxon>Lyssacinosida</taxon>
        <taxon>Leucopsacidae</taxon>
        <taxon>Oopsacas</taxon>
    </lineage>
</organism>
<dbReference type="AlphaFoldDB" id="A0AAV7KDK1"/>
<proteinExistence type="predicted"/>
<protein>
    <submittedName>
        <fullName evidence="1">Uncharacterized protein</fullName>
    </submittedName>
</protein>